<comment type="caution">
    <text evidence="2">The sequence shown here is derived from an EMBL/GenBank/DDBJ whole genome shotgun (WGS) entry which is preliminary data.</text>
</comment>
<proteinExistence type="predicted"/>
<evidence type="ECO:0000313" key="2">
    <source>
        <dbReference type="EMBL" id="KAF1749059.1"/>
    </source>
</evidence>
<dbReference type="EMBL" id="WUAV01000006">
    <property type="protein sequence ID" value="KAF1749059.1"/>
    <property type="molecule type" value="Genomic_DNA"/>
</dbReference>
<feature type="region of interest" description="Disordered" evidence="1">
    <location>
        <begin position="155"/>
        <end position="204"/>
    </location>
</feature>
<feature type="compositionally biased region" description="Basic and acidic residues" evidence="1">
    <location>
        <begin position="184"/>
        <end position="193"/>
    </location>
</feature>
<accession>A0A6A5G3D4</accession>
<protein>
    <submittedName>
        <fullName evidence="2">Uncharacterized protein</fullName>
    </submittedName>
</protein>
<dbReference type="RefSeq" id="XP_053579940.1">
    <property type="nucleotide sequence ID" value="XM_053736374.1"/>
</dbReference>
<feature type="compositionally biased region" description="Acidic residues" evidence="1">
    <location>
        <begin position="8"/>
        <end position="21"/>
    </location>
</feature>
<organism evidence="2 3">
    <name type="scientific">Caenorhabditis remanei</name>
    <name type="common">Caenorhabditis vulgaris</name>
    <dbReference type="NCBI Taxonomy" id="31234"/>
    <lineage>
        <taxon>Eukaryota</taxon>
        <taxon>Metazoa</taxon>
        <taxon>Ecdysozoa</taxon>
        <taxon>Nematoda</taxon>
        <taxon>Chromadorea</taxon>
        <taxon>Rhabditida</taxon>
        <taxon>Rhabditina</taxon>
        <taxon>Rhabditomorpha</taxon>
        <taxon>Rhabditoidea</taxon>
        <taxon>Rhabditidae</taxon>
        <taxon>Peloderinae</taxon>
        <taxon>Caenorhabditis</taxon>
    </lineage>
</organism>
<dbReference type="CTD" id="78777926"/>
<feature type="region of interest" description="Disordered" evidence="1">
    <location>
        <begin position="1"/>
        <end position="32"/>
    </location>
</feature>
<evidence type="ECO:0000256" key="1">
    <source>
        <dbReference type="SAM" id="MobiDB-lite"/>
    </source>
</evidence>
<dbReference type="GeneID" id="78777926"/>
<dbReference type="Proteomes" id="UP000483820">
    <property type="component" value="Chromosome X"/>
</dbReference>
<reference evidence="2 3" key="1">
    <citation type="submission" date="2019-12" db="EMBL/GenBank/DDBJ databases">
        <title>Chromosome-level assembly of the Caenorhabditis remanei genome.</title>
        <authorList>
            <person name="Teterina A.A."/>
            <person name="Willis J.H."/>
            <person name="Phillips P.C."/>
        </authorList>
    </citation>
    <scope>NUCLEOTIDE SEQUENCE [LARGE SCALE GENOMIC DNA]</scope>
    <source>
        <strain evidence="2 3">PX506</strain>
        <tissue evidence="2">Whole organism</tissue>
    </source>
</reference>
<dbReference type="KEGG" id="crq:GCK72_025526"/>
<dbReference type="AlphaFoldDB" id="A0A6A5G3D4"/>
<name>A0A6A5G3D4_CAERE</name>
<feature type="region of interest" description="Disordered" evidence="1">
    <location>
        <begin position="78"/>
        <end position="107"/>
    </location>
</feature>
<evidence type="ECO:0000313" key="3">
    <source>
        <dbReference type="Proteomes" id="UP000483820"/>
    </source>
</evidence>
<gene>
    <name evidence="2" type="ORF">GCK72_025526</name>
</gene>
<sequence>MANRDLESLYDYDYEEEDDEPYLYSPAPEYDDVANDRMTVETEEVSLPHRLEDTEYPVTPQSVPFYGGTTNRAAYTWKVPHGREKRETAESEVGEAQKIPFYSETTHRSQYQPFDASVARTRLSRKTSALPTEKSENLLDGLEEGAVLQKFWDNRNGRNVDESSGSEWKYPGACSGVGKSISVRSEEGDDASREGTQSGDELDEHSLLFRVSGLNENREISNLVWDFMDKNGDHCDDSNSGSSDE</sequence>